<proteinExistence type="predicted"/>
<accession>A0A0E9RTP7</accession>
<sequence length="21" mass="2476">MYLFYLFCAYSGSLKQNNAKN</sequence>
<dbReference type="AlphaFoldDB" id="A0A0E9RTP7"/>
<name>A0A0E9RTP7_ANGAN</name>
<evidence type="ECO:0000313" key="1">
    <source>
        <dbReference type="EMBL" id="JAH31810.1"/>
    </source>
</evidence>
<dbReference type="EMBL" id="GBXM01076767">
    <property type="protein sequence ID" value="JAH31810.1"/>
    <property type="molecule type" value="Transcribed_RNA"/>
</dbReference>
<organism evidence="1">
    <name type="scientific">Anguilla anguilla</name>
    <name type="common">European freshwater eel</name>
    <name type="synonym">Muraena anguilla</name>
    <dbReference type="NCBI Taxonomy" id="7936"/>
    <lineage>
        <taxon>Eukaryota</taxon>
        <taxon>Metazoa</taxon>
        <taxon>Chordata</taxon>
        <taxon>Craniata</taxon>
        <taxon>Vertebrata</taxon>
        <taxon>Euteleostomi</taxon>
        <taxon>Actinopterygii</taxon>
        <taxon>Neopterygii</taxon>
        <taxon>Teleostei</taxon>
        <taxon>Anguilliformes</taxon>
        <taxon>Anguillidae</taxon>
        <taxon>Anguilla</taxon>
    </lineage>
</organism>
<reference evidence="1" key="1">
    <citation type="submission" date="2014-11" db="EMBL/GenBank/DDBJ databases">
        <authorList>
            <person name="Amaro Gonzalez C."/>
        </authorList>
    </citation>
    <scope>NUCLEOTIDE SEQUENCE</scope>
</reference>
<protein>
    <submittedName>
        <fullName evidence="1">Uncharacterized protein</fullName>
    </submittedName>
</protein>
<reference evidence="1" key="2">
    <citation type="journal article" date="2015" name="Fish Shellfish Immunol.">
        <title>Early steps in the European eel (Anguilla anguilla)-Vibrio vulnificus interaction in the gills: Role of the RtxA13 toxin.</title>
        <authorList>
            <person name="Callol A."/>
            <person name="Pajuelo D."/>
            <person name="Ebbesson L."/>
            <person name="Teles M."/>
            <person name="MacKenzie S."/>
            <person name="Amaro C."/>
        </authorList>
    </citation>
    <scope>NUCLEOTIDE SEQUENCE</scope>
</reference>